<keyword evidence="3" id="KW-1185">Reference proteome</keyword>
<dbReference type="EMBL" id="JAIWYP010000005">
    <property type="protein sequence ID" value="KAH3820191.1"/>
    <property type="molecule type" value="Genomic_DNA"/>
</dbReference>
<accession>A0A9D4JQ15</accession>
<evidence type="ECO:0000256" key="1">
    <source>
        <dbReference type="SAM" id="MobiDB-lite"/>
    </source>
</evidence>
<organism evidence="2 3">
    <name type="scientific">Dreissena polymorpha</name>
    <name type="common">Zebra mussel</name>
    <name type="synonym">Mytilus polymorpha</name>
    <dbReference type="NCBI Taxonomy" id="45954"/>
    <lineage>
        <taxon>Eukaryota</taxon>
        <taxon>Metazoa</taxon>
        <taxon>Spiralia</taxon>
        <taxon>Lophotrochozoa</taxon>
        <taxon>Mollusca</taxon>
        <taxon>Bivalvia</taxon>
        <taxon>Autobranchia</taxon>
        <taxon>Heteroconchia</taxon>
        <taxon>Euheterodonta</taxon>
        <taxon>Imparidentia</taxon>
        <taxon>Neoheterodontei</taxon>
        <taxon>Myida</taxon>
        <taxon>Dreissenoidea</taxon>
        <taxon>Dreissenidae</taxon>
        <taxon>Dreissena</taxon>
    </lineage>
</organism>
<name>A0A9D4JQ15_DREPO</name>
<reference evidence="2" key="1">
    <citation type="journal article" date="2019" name="bioRxiv">
        <title>The Genome of the Zebra Mussel, Dreissena polymorpha: A Resource for Invasive Species Research.</title>
        <authorList>
            <person name="McCartney M.A."/>
            <person name="Auch B."/>
            <person name="Kono T."/>
            <person name="Mallez S."/>
            <person name="Zhang Y."/>
            <person name="Obille A."/>
            <person name="Becker A."/>
            <person name="Abrahante J.E."/>
            <person name="Garbe J."/>
            <person name="Badalamenti J.P."/>
            <person name="Herman A."/>
            <person name="Mangelson H."/>
            <person name="Liachko I."/>
            <person name="Sullivan S."/>
            <person name="Sone E.D."/>
            <person name="Koren S."/>
            <person name="Silverstein K.A.T."/>
            <person name="Beckman K.B."/>
            <person name="Gohl D.M."/>
        </authorList>
    </citation>
    <scope>NUCLEOTIDE SEQUENCE</scope>
    <source>
        <strain evidence="2">Duluth1</strain>
        <tissue evidence="2">Whole animal</tissue>
    </source>
</reference>
<proteinExistence type="predicted"/>
<sequence length="104" mass="11521">MTTELENQTDKTNKVSTSVVYETQMKDNVISLSENANITAVNELSKYLDKTGNHAEEHAEGPTKSDAKVKQKLETDDDLIEIVDLTGDDFEPDKETLTQVSKGC</sequence>
<gene>
    <name evidence="2" type="ORF">DPMN_121935</name>
</gene>
<dbReference type="Proteomes" id="UP000828390">
    <property type="component" value="Unassembled WGS sequence"/>
</dbReference>
<reference evidence="2" key="2">
    <citation type="submission" date="2020-11" db="EMBL/GenBank/DDBJ databases">
        <authorList>
            <person name="McCartney M.A."/>
            <person name="Auch B."/>
            <person name="Kono T."/>
            <person name="Mallez S."/>
            <person name="Becker A."/>
            <person name="Gohl D.M."/>
            <person name="Silverstein K.A.T."/>
            <person name="Koren S."/>
            <person name="Bechman K.B."/>
            <person name="Herman A."/>
            <person name="Abrahante J.E."/>
            <person name="Garbe J."/>
        </authorList>
    </citation>
    <scope>NUCLEOTIDE SEQUENCE</scope>
    <source>
        <strain evidence="2">Duluth1</strain>
        <tissue evidence="2">Whole animal</tissue>
    </source>
</reference>
<evidence type="ECO:0000313" key="3">
    <source>
        <dbReference type="Proteomes" id="UP000828390"/>
    </source>
</evidence>
<dbReference type="AlphaFoldDB" id="A0A9D4JQ15"/>
<evidence type="ECO:0000313" key="2">
    <source>
        <dbReference type="EMBL" id="KAH3820191.1"/>
    </source>
</evidence>
<comment type="caution">
    <text evidence="2">The sequence shown here is derived from an EMBL/GenBank/DDBJ whole genome shotgun (WGS) entry which is preliminary data.</text>
</comment>
<protein>
    <submittedName>
        <fullName evidence="2">Uncharacterized protein</fullName>
    </submittedName>
</protein>
<feature type="region of interest" description="Disordered" evidence="1">
    <location>
        <begin position="51"/>
        <end position="70"/>
    </location>
</feature>